<dbReference type="InterPro" id="IPR004669">
    <property type="entry name" value="C4_dicarb_anaerob_car"/>
</dbReference>
<feature type="transmembrane region" description="Helical" evidence="8">
    <location>
        <begin position="96"/>
        <end position="114"/>
    </location>
</feature>
<feature type="transmembrane region" description="Helical" evidence="8">
    <location>
        <begin position="307"/>
        <end position="327"/>
    </location>
</feature>
<dbReference type="Pfam" id="PF03606">
    <property type="entry name" value="DcuC"/>
    <property type="match status" value="1"/>
</dbReference>
<keyword evidence="5 8" id="KW-0812">Transmembrane</keyword>
<feature type="transmembrane region" description="Helical" evidence="8">
    <location>
        <begin position="474"/>
        <end position="492"/>
    </location>
</feature>
<feature type="transmembrane region" description="Helical" evidence="8">
    <location>
        <begin position="280"/>
        <end position="301"/>
    </location>
</feature>
<dbReference type="EMBL" id="RJLM01000002">
    <property type="protein sequence ID" value="RWX56060.1"/>
    <property type="molecule type" value="Genomic_DNA"/>
</dbReference>
<reference evidence="9 10" key="1">
    <citation type="submission" date="2018-11" db="EMBL/GenBank/DDBJ databases">
        <title>Photobacterium sp. BEI247 sp. nov., a marine bacterium isolated from Yongle Blue Hole in the South China Sea.</title>
        <authorList>
            <person name="Wang X."/>
        </authorList>
    </citation>
    <scope>NUCLEOTIDE SEQUENCE [LARGE SCALE GENOMIC DNA]</scope>
    <source>
        <strain evidence="10">BEI247</strain>
    </source>
</reference>
<dbReference type="GO" id="GO:0005886">
    <property type="term" value="C:plasma membrane"/>
    <property type="evidence" value="ECO:0007669"/>
    <property type="project" value="UniProtKB-SubCell"/>
</dbReference>
<accession>A0A444JSL8</accession>
<feature type="transmembrane region" description="Helical" evidence="8">
    <location>
        <begin position="223"/>
        <end position="242"/>
    </location>
</feature>
<comment type="caution">
    <text evidence="9">The sequence shown here is derived from an EMBL/GenBank/DDBJ whole genome shotgun (WGS) entry which is preliminary data.</text>
</comment>
<evidence type="ECO:0000256" key="6">
    <source>
        <dbReference type="ARBA" id="ARBA00022989"/>
    </source>
</evidence>
<feature type="transmembrane region" description="Helical" evidence="8">
    <location>
        <begin position="29"/>
        <end position="47"/>
    </location>
</feature>
<evidence type="ECO:0000256" key="2">
    <source>
        <dbReference type="ARBA" id="ARBA00005275"/>
    </source>
</evidence>
<organism evidence="9 10">
    <name type="scientific">Photobacterium chitinilyticum</name>
    <dbReference type="NCBI Taxonomy" id="2485123"/>
    <lineage>
        <taxon>Bacteria</taxon>
        <taxon>Pseudomonadati</taxon>
        <taxon>Pseudomonadota</taxon>
        <taxon>Gammaproteobacteria</taxon>
        <taxon>Vibrionales</taxon>
        <taxon>Vibrionaceae</taxon>
        <taxon>Photobacterium</taxon>
    </lineage>
</organism>
<feature type="transmembrane region" description="Helical" evidence="8">
    <location>
        <begin position="381"/>
        <end position="402"/>
    </location>
</feature>
<evidence type="ECO:0000256" key="1">
    <source>
        <dbReference type="ARBA" id="ARBA00004651"/>
    </source>
</evidence>
<proteinExistence type="inferred from homology"/>
<evidence type="ECO:0000256" key="5">
    <source>
        <dbReference type="ARBA" id="ARBA00022692"/>
    </source>
</evidence>
<keyword evidence="6 8" id="KW-1133">Transmembrane helix</keyword>
<keyword evidence="10" id="KW-1185">Reference proteome</keyword>
<evidence type="ECO:0000256" key="3">
    <source>
        <dbReference type="ARBA" id="ARBA00022448"/>
    </source>
</evidence>
<evidence type="ECO:0000256" key="8">
    <source>
        <dbReference type="SAM" id="Phobius"/>
    </source>
</evidence>
<dbReference type="NCBIfam" id="NF037994">
    <property type="entry name" value="DcuC_1"/>
    <property type="match status" value="1"/>
</dbReference>
<name>A0A444JSL8_9GAMM</name>
<comment type="similarity">
    <text evidence="2">Belongs to the DcuC/DcuD transporter (TC 2.A.61) family.</text>
</comment>
<keyword evidence="7 8" id="KW-0472">Membrane</keyword>
<dbReference type="InterPro" id="IPR018385">
    <property type="entry name" value="C4_dicarb_anaerob_car-like"/>
</dbReference>
<gene>
    <name evidence="9" type="primary">dcuC</name>
    <name evidence="9" type="ORF">EDI28_07135</name>
</gene>
<feature type="transmembrane region" description="Helical" evidence="8">
    <location>
        <begin position="53"/>
        <end position="75"/>
    </location>
</feature>
<keyword evidence="3" id="KW-0813">Transport</keyword>
<feature type="transmembrane region" description="Helical" evidence="8">
    <location>
        <begin position="348"/>
        <end position="375"/>
    </location>
</feature>
<dbReference type="PANTHER" id="PTHR42002:SF2">
    <property type="entry name" value="ANAEROBIC C4-DICARBOXYLATE TRANSPORTER DCUC-RELATED"/>
    <property type="match status" value="1"/>
</dbReference>
<evidence type="ECO:0000313" key="9">
    <source>
        <dbReference type="EMBL" id="RWX56060.1"/>
    </source>
</evidence>
<comment type="subcellular location">
    <subcellularLocation>
        <location evidence="1">Cell membrane</location>
        <topology evidence="1">Multi-pass membrane protein</topology>
    </subcellularLocation>
</comment>
<dbReference type="NCBIfam" id="TIGR00771">
    <property type="entry name" value="DcuC"/>
    <property type="match status" value="1"/>
</dbReference>
<evidence type="ECO:0000256" key="7">
    <source>
        <dbReference type="ARBA" id="ARBA00023136"/>
    </source>
</evidence>
<dbReference type="OrthoDB" id="1674075at2"/>
<evidence type="ECO:0000256" key="4">
    <source>
        <dbReference type="ARBA" id="ARBA00022475"/>
    </source>
</evidence>
<dbReference type="GO" id="GO:0015556">
    <property type="term" value="F:C4-dicarboxylate transmembrane transporter activity"/>
    <property type="evidence" value="ECO:0007669"/>
    <property type="project" value="InterPro"/>
</dbReference>
<evidence type="ECO:0000313" key="10">
    <source>
        <dbReference type="Proteomes" id="UP000287563"/>
    </source>
</evidence>
<feature type="transmembrane region" description="Helical" evidence="8">
    <location>
        <begin position="141"/>
        <end position="167"/>
    </location>
</feature>
<dbReference type="PANTHER" id="PTHR42002">
    <property type="entry name" value="ANAEROBIC C4-DICARBOXYLATE TRANSPORTER DCUC-RELATED"/>
    <property type="match status" value="1"/>
</dbReference>
<protein>
    <submittedName>
        <fullName evidence="9">Anaerobic C4-dicarboxylate transporter DcuC</fullName>
    </submittedName>
</protein>
<keyword evidence="4" id="KW-1003">Cell membrane</keyword>
<dbReference type="Proteomes" id="UP000287563">
    <property type="component" value="Unassembled WGS sequence"/>
</dbReference>
<dbReference type="AlphaFoldDB" id="A0A444JSL8"/>
<sequence length="493" mass="52138">MQLMTQIKNKMQALLYTDHSQLNTAYEELMSIFISIIVVSIVGFAILKKYNAIATLFLGAAVLMAVCAIMGLPVIPEAKSSGSAWLDIFEAMNIMFNNRFGGMGLILFSLLAYARYMTYIGANDIVINNALRLLGGINKPYLLLAVTFLIGSFISLAGFGATSLAVLLMSTLFPVLNALGLPAISIAAAIATTATISFSPLAVDSVIAAENVGMSVEIYTLKYQIPLAIPSMLAMAAAHYFWQQYMDKKQGLLQQSNSKKVDLKNVDVRTAEVEGKAPGFYGWLPMLPIIVLIVTSGELGLVEGVTMNIGTIAILCLFTAMALEAIRHRSGRSAMEGMSAIVKGMEDALPVVLILVGAGVFAQGLKAIGAITMLIETASQVGFGATAMMLALVGLTGAVAFLTGSGNAAFYAFVELIPKIADGMGINGVYLVMPMQQASNACRAMSPVAGVIVASSGMAKVSPFDLIKRTIPPITFGLAVNIILSIIFLPMAL</sequence>
<feature type="transmembrane region" description="Helical" evidence="8">
    <location>
        <begin position="179"/>
        <end position="203"/>
    </location>
</feature>